<feature type="transmembrane region" description="Helical" evidence="1">
    <location>
        <begin position="103"/>
        <end position="124"/>
    </location>
</feature>
<keyword evidence="1" id="KW-0472">Membrane</keyword>
<keyword evidence="3" id="KW-1185">Reference proteome</keyword>
<keyword evidence="1" id="KW-0812">Transmembrane</keyword>
<keyword evidence="1" id="KW-1133">Transmembrane helix</keyword>
<dbReference type="Pfam" id="PF19911">
    <property type="entry name" value="DUF6384"/>
    <property type="match status" value="1"/>
</dbReference>
<evidence type="ECO:0000256" key="1">
    <source>
        <dbReference type="SAM" id="Phobius"/>
    </source>
</evidence>
<dbReference type="InterPro" id="IPR045964">
    <property type="entry name" value="DUF6384"/>
</dbReference>
<dbReference type="AlphaFoldDB" id="A0A1G6BJF5"/>
<protein>
    <submittedName>
        <fullName evidence="2">Uncharacterized protein</fullName>
    </submittedName>
</protein>
<accession>A0A1G6BJF5</accession>
<dbReference type="RefSeq" id="WP_090875827.1">
    <property type="nucleotide sequence ID" value="NZ_FMXQ01000003.1"/>
</dbReference>
<organism evidence="2 3">
    <name type="scientific">Bauldia litoralis</name>
    <dbReference type="NCBI Taxonomy" id="665467"/>
    <lineage>
        <taxon>Bacteria</taxon>
        <taxon>Pseudomonadati</taxon>
        <taxon>Pseudomonadota</taxon>
        <taxon>Alphaproteobacteria</taxon>
        <taxon>Hyphomicrobiales</taxon>
        <taxon>Kaistiaceae</taxon>
        <taxon>Bauldia</taxon>
    </lineage>
</organism>
<reference evidence="2 3" key="1">
    <citation type="submission" date="2016-10" db="EMBL/GenBank/DDBJ databases">
        <authorList>
            <person name="de Groot N.N."/>
        </authorList>
    </citation>
    <scope>NUCLEOTIDE SEQUENCE [LARGE SCALE GENOMIC DNA]</scope>
    <source>
        <strain evidence="2 3">ATCC 35022</strain>
    </source>
</reference>
<gene>
    <name evidence="2" type="ORF">SAMN02982931_01527</name>
</gene>
<dbReference type="Proteomes" id="UP000199071">
    <property type="component" value="Unassembled WGS sequence"/>
</dbReference>
<proteinExistence type="predicted"/>
<dbReference type="STRING" id="665467.SAMN02982931_01527"/>
<sequence length="315" mass="34169">MADTAAPPADAPAPQLDDVMLAMDVVDTLRHQDRLVERELGQEARDSALRTRLRQIYESQGLEVTDRILDQGIAALKESRFTYTPPRPGLNTFLARMWIRRKAVGTVLGILLVVLVAVVGWQIWQGNEAARLAEEQRIELTVTLPAEVREAGDAALAAATAADAKAAVETAMADGEAAISAQDGDAMRAAVADLEALRAAILRAYTLTIVSRQGEDTGVFRIPDVNEDARNYYLIVEALTDTGEALAVPVINEENGQIETVTMWGVRVPEATYNAVRDDKSADGIVQDNVLGEKRRGTLAVDYLMDVDDGAITSW</sequence>
<dbReference type="EMBL" id="FMXQ01000003">
    <property type="protein sequence ID" value="SDB20750.1"/>
    <property type="molecule type" value="Genomic_DNA"/>
</dbReference>
<evidence type="ECO:0000313" key="2">
    <source>
        <dbReference type="EMBL" id="SDB20750.1"/>
    </source>
</evidence>
<dbReference type="OrthoDB" id="6115808at2"/>
<name>A0A1G6BJF5_9HYPH</name>
<evidence type="ECO:0000313" key="3">
    <source>
        <dbReference type="Proteomes" id="UP000199071"/>
    </source>
</evidence>